<dbReference type="SUPFAM" id="SSF46689">
    <property type="entry name" value="Homeodomain-like"/>
    <property type="match status" value="1"/>
</dbReference>
<dbReference type="PATRIC" id="fig|1423727.3.peg.694"/>
<dbReference type="InterPro" id="IPR009057">
    <property type="entry name" value="Homeodomain-like_sf"/>
</dbReference>
<evidence type="ECO:0008006" key="3">
    <source>
        <dbReference type="Google" id="ProtNLM"/>
    </source>
</evidence>
<dbReference type="Proteomes" id="UP000051672">
    <property type="component" value="Unassembled WGS sequence"/>
</dbReference>
<evidence type="ECO:0000313" key="1">
    <source>
        <dbReference type="EMBL" id="KRM72977.1"/>
    </source>
</evidence>
<reference evidence="1 2" key="1">
    <citation type="journal article" date="2015" name="Genome Announc.">
        <title>Expanding the biotechnology potential of lactobacilli through comparative genomics of 213 strains and associated genera.</title>
        <authorList>
            <person name="Sun Z."/>
            <person name="Harris H.M."/>
            <person name="McCann A."/>
            <person name="Guo C."/>
            <person name="Argimon S."/>
            <person name="Zhang W."/>
            <person name="Yang X."/>
            <person name="Jeffery I.B."/>
            <person name="Cooney J.C."/>
            <person name="Kagawa T.F."/>
            <person name="Liu W."/>
            <person name="Song Y."/>
            <person name="Salvetti E."/>
            <person name="Wrobel A."/>
            <person name="Rasinkangas P."/>
            <person name="Parkhill J."/>
            <person name="Rea M.C."/>
            <person name="O'Sullivan O."/>
            <person name="Ritari J."/>
            <person name="Douillard F.P."/>
            <person name="Paul Ross R."/>
            <person name="Yang R."/>
            <person name="Briner A.E."/>
            <person name="Felis G.E."/>
            <person name="de Vos W.M."/>
            <person name="Barrangou R."/>
            <person name="Klaenhammer T.R."/>
            <person name="Caufield P.W."/>
            <person name="Cui Y."/>
            <person name="Zhang H."/>
            <person name="O'Toole P.W."/>
        </authorList>
    </citation>
    <scope>NUCLEOTIDE SEQUENCE [LARGE SCALE GENOMIC DNA]</scope>
    <source>
        <strain evidence="1 2">DSM 23927</strain>
    </source>
</reference>
<dbReference type="Gene3D" id="1.10.357.10">
    <property type="entry name" value="Tetracycline Repressor, domain 2"/>
    <property type="match status" value="1"/>
</dbReference>
<gene>
    <name evidence="1" type="ORF">FC34_GL000691</name>
</gene>
<name>A0A0R2B068_9LACO</name>
<accession>A0A0R2B068</accession>
<dbReference type="EMBL" id="AYZQ01000001">
    <property type="protein sequence ID" value="KRM72977.1"/>
    <property type="molecule type" value="Genomic_DNA"/>
</dbReference>
<proteinExistence type="predicted"/>
<dbReference type="OrthoDB" id="9810250at2"/>
<comment type="caution">
    <text evidence="1">The sequence shown here is derived from an EMBL/GenBank/DDBJ whole genome shotgun (WGS) entry which is preliminary data.</text>
</comment>
<evidence type="ECO:0000313" key="2">
    <source>
        <dbReference type="Proteomes" id="UP000051672"/>
    </source>
</evidence>
<sequence length="195" mass="22240">MAKAFLTQPLEIDQRKIRTEAKLLAALVSLRQQAKAFKEITVQDLCQQAHVSRATFYRHHDNIADVIIVAVLTAINEFQLQVDQIPTINFEIGSSLLIEALYQHLNLFALIPWSQTHAQVENLFGGAAQQILRLREKSQVTQRFVSQFIGRTILDFNIQIATSSQLPDQTEALALFRLLIPNRLELNDRDSHKNQ</sequence>
<dbReference type="AlphaFoldDB" id="A0A0R2B068"/>
<keyword evidence="2" id="KW-1185">Reference proteome</keyword>
<protein>
    <recommendedName>
        <fullName evidence="3">HTH tetR-type domain-containing protein</fullName>
    </recommendedName>
</protein>
<organism evidence="1 2">
    <name type="scientific">Lacticaseibacillus brantae DSM 23927</name>
    <dbReference type="NCBI Taxonomy" id="1423727"/>
    <lineage>
        <taxon>Bacteria</taxon>
        <taxon>Bacillati</taxon>
        <taxon>Bacillota</taxon>
        <taxon>Bacilli</taxon>
        <taxon>Lactobacillales</taxon>
        <taxon>Lactobacillaceae</taxon>
        <taxon>Lacticaseibacillus</taxon>
    </lineage>
</organism>
<dbReference type="RefSeq" id="WP_057893982.1">
    <property type="nucleotide sequence ID" value="NZ_AYZQ01000001.1"/>
</dbReference>
<dbReference type="STRING" id="1423727.FC34_GL000691"/>